<feature type="binding site" evidence="7">
    <location>
        <position position="64"/>
    </location>
    <ligand>
        <name>tRNA</name>
        <dbReference type="ChEBI" id="CHEBI:17843"/>
    </ligand>
</feature>
<evidence type="ECO:0000313" key="10">
    <source>
        <dbReference type="EMBL" id="UUX32888.1"/>
    </source>
</evidence>
<evidence type="ECO:0000256" key="1">
    <source>
        <dbReference type="ARBA" id="ARBA00013260"/>
    </source>
</evidence>
<feature type="binding site" evidence="7">
    <location>
        <position position="66"/>
    </location>
    <ligand>
        <name>tRNA</name>
        <dbReference type="ChEBI" id="CHEBI:17843"/>
    </ligand>
</feature>
<dbReference type="Gene3D" id="3.40.50.1470">
    <property type="entry name" value="Peptidyl-tRNA hydrolase"/>
    <property type="match status" value="1"/>
</dbReference>
<comment type="subcellular location">
    <subcellularLocation>
        <location evidence="7">Cytoplasm</location>
    </subcellularLocation>
</comment>
<sequence>MKLIVGLGNPGEKYAGTRHNIGYTVVDRLMEKQQLSMTDQKFRGDYTTWHINQDRIYLLKPYTYMNLSGEAVLPFMTYFGIGMEDIIVIYDDLDLDVGKIRLRQTGSAGGHNGVKSIIDLLGSDKFNRIRIGIGRPQNGWKVVDHVLAPFGKDDQIAVDLAVDKAVDALTDWANGATFISLMNQYN</sequence>
<dbReference type="SUPFAM" id="SSF53178">
    <property type="entry name" value="Peptidyl-tRNA hydrolase-like"/>
    <property type="match status" value="1"/>
</dbReference>
<name>A0ABY5P2E7_9LACT</name>
<keyword evidence="2 7" id="KW-0820">tRNA-binding</keyword>
<evidence type="ECO:0000256" key="4">
    <source>
        <dbReference type="ARBA" id="ARBA00022884"/>
    </source>
</evidence>
<accession>A0ABY5P2E7</accession>
<evidence type="ECO:0000256" key="9">
    <source>
        <dbReference type="RuleBase" id="RU004320"/>
    </source>
</evidence>
<evidence type="ECO:0000256" key="7">
    <source>
        <dbReference type="HAMAP-Rule" id="MF_00083"/>
    </source>
</evidence>
<reference evidence="10 11" key="1">
    <citation type="submission" date="2022-08" db="EMBL/GenBank/DDBJ databases">
        <title>Aerococcaceae sp. nov isolated from spoiled eye mask.</title>
        <authorList>
            <person name="Zhou G."/>
            <person name="Xie X.-B."/>
            <person name="Shi Q.-S."/>
            <person name="Wang Y.-S."/>
            <person name="Wen X."/>
            <person name="Peng H."/>
            <person name="Yang X.-J."/>
            <person name="Tao H.-B."/>
            <person name="Huang X.-M."/>
        </authorList>
    </citation>
    <scope>NUCLEOTIDE SEQUENCE [LARGE SCALE GENOMIC DNA]</scope>
    <source>
        <strain evidence="11">DM20194951</strain>
    </source>
</reference>
<dbReference type="GO" id="GO:0004045">
    <property type="term" value="F:peptidyl-tRNA hydrolase activity"/>
    <property type="evidence" value="ECO:0007669"/>
    <property type="project" value="UniProtKB-EC"/>
</dbReference>
<feature type="site" description="Stabilizes the basic form of H active site to accept a proton" evidence="7">
    <location>
        <position position="91"/>
    </location>
</feature>
<dbReference type="InterPro" id="IPR018171">
    <property type="entry name" value="Pept_tRNA_hydro_CS"/>
</dbReference>
<feature type="site" description="Discriminates between blocked and unblocked aminoacyl-tRNA" evidence="7">
    <location>
        <position position="9"/>
    </location>
</feature>
<feature type="active site" description="Proton acceptor" evidence="7">
    <location>
        <position position="19"/>
    </location>
</feature>
<evidence type="ECO:0000313" key="11">
    <source>
        <dbReference type="Proteomes" id="UP001315967"/>
    </source>
</evidence>
<comment type="catalytic activity">
    <reaction evidence="7 8">
        <text>an N-acyl-L-alpha-aminoacyl-tRNA + H2O = an N-acyl-L-amino acid + a tRNA + H(+)</text>
        <dbReference type="Rhea" id="RHEA:54448"/>
        <dbReference type="Rhea" id="RHEA-COMP:10123"/>
        <dbReference type="Rhea" id="RHEA-COMP:13883"/>
        <dbReference type="ChEBI" id="CHEBI:15377"/>
        <dbReference type="ChEBI" id="CHEBI:15378"/>
        <dbReference type="ChEBI" id="CHEBI:59874"/>
        <dbReference type="ChEBI" id="CHEBI:78442"/>
        <dbReference type="ChEBI" id="CHEBI:138191"/>
        <dbReference type="EC" id="3.1.1.29"/>
    </reaction>
</comment>
<protein>
    <recommendedName>
        <fullName evidence="6 7">Peptidyl-tRNA hydrolase</fullName>
        <shortName evidence="7">Pth</shortName>
        <ecNumber evidence="1 7">3.1.1.29</ecNumber>
    </recommendedName>
</protein>
<organism evidence="10 11">
    <name type="scientific">Fundicoccus culcitae</name>
    <dbReference type="NCBI Taxonomy" id="2969821"/>
    <lineage>
        <taxon>Bacteria</taxon>
        <taxon>Bacillati</taxon>
        <taxon>Bacillota</taxon>
        <taxon>Bacilli</taxon>
        <taxon>Lactobacillales</taxon>
        <taxon>Aerococcaceae</taxon>
        <taxon>Fundicoccus</taxon>
    </lineage>
</organism>
<keyword evidence="3 7" id="KW-0378">Hydrolase</keyword>
<keyword evidence="4 7" id="KW-0694">RNA-binding</keyword>
<evidence type="ECO:0000256" key="5">
    <source>
        <dbReference type="ARBA" id="ARBA00038063"/>
    </source>
</evidence>
<dbReference type="PANTHER" id="PTHR17224">
    <property type="entry name" value="PEPTIDYL-TRNA HYDROLASE"/>
    <property type="match status" value="1"/>
</dbReference>
<dbReference type="NCBIfam" id="TIGR00447">
    <property type="entry name" value="pth"/>
    <property type="match status" value="1"/>
</dbReference>
<dbReference type="InterPro" id="IPR001328">
    <property type="entry name" value="Pept_tRNA_hydro"/>
</dbReference>
<dbReference type="EC" id="3.1.1.29" evidence="1 7"/>
<evidence type="ECO:0000256" key="3">
    <source>
        <dbReference type="ARBA" id="ARBA00022801"/>
    </source>
</evidence>
<dbReference type="HAMAP" id="MF_00083">
    <property type="entry name" value="Pept_tRNA_hydro_bact"/>
    <property type="match status" value="1"/>
</dbReference>
<keyword evidence="11" id="KW-1185">Reference proteome</keyword>
<dbReference type="Pfam" id="PF01195">
    <property type="entry name" value="Pept_tRNA_hydro"/>
    <property type="match status" value="1"/>
</dbReference>
<dbReference type="EMBL" id="CP102453">
    <property type="protein sequence ID" value="UUX32888.1"/>
    <property type="molecule type" value="Genomic_DNA"/>
</dbReference>
<dbReference type="Proteomes" id="UP001315967">
    <property type="component" value="Chromosome"/>
</dbReference>
<evidence type="ECO:0000256" key="8">
    <source>
        <dbReference type="RuleBase" id="RU000673"/>
    </source>
</evidence>
<evidence type="ECO:0000256" key="6">
    <source>
        <dbReference type="ARBA" id="ARBA00050038"/>
    </source>
</evidence>
<gene>
    <name evidence="7 10" type="primary">pth</name>
    <name evidence="10" type="ORF">NRE15_08130</name>
</gene>
<dbReference type="PROSITE" id="PS01195">
    <property type="entry name" value="PEPT_TRNA_HYDROL_1"/>
    <property type="match status" value="1"/>
</dbReference>
<evidence type="ECO:0000256" key="2">
    <source>
        <dbReference type="ARBA" id="ARBA00022555"/>
    </source>
</evidence>
<dbReference type="RefSeq" id="WP_313792390.1">
    <property type="nucleotide sequence ID" value="NZ_CP102453.1"/>
</dbReference>
<comment type="function">
    <text evidence="7">Hydrolyzes ribosome-free peptidyl-tRNAs (with 1 or more amino acids incorporated), which drop off the ribosome during protein synthesis, or as a result of ribosome stalling.</text>
</comment>
<dbReference type="InterPro" id="IPR036416">
    <property type="entry name" value="Pept_tRNA_hydro_sf"/>
</dbReference>
<feature type="binding site" evidence="7">
    <location>
        <position position="14"/>
    </location>
    <ligand>
        <name>tRNA</name>
        <dbReference type="ChEBI" id="CHEBI:17843"/>
    </ligand>
</feature>
<dbReference type="PROSITE" id="PS01196">
    <property type="entry name" value="PEPT_TRNA_HYDROL_2"/>
    <property type="match status" value="1"/>
</dbReference>
<proteinExistence type="inferred from homology"/>
<feature type="binding site" evidence="7">
    <location>
        <position position="112"/>
    </location>
    <ligand>
        <name>tRNA</name>
        <dbReference type="ChEBI" id="CHEBI:17843"/>
    </ligand>
</feature>
<dbReference type="PANTHER" id="PTHR17224:SF1">
    <property type="entry name" value="PEPTIDYL-TRNA HYDROLASE"/>
    <property type="match status" value="1"/>
</dbReference>
<comment type="function">
    <text evidence="7">Catalyzes the release of premature peptidyl moieties from peptidyl-tRNA molecules trapped in stalled 50S ribosomal subunits, and thus maintains levels of free tRNAs and 50S ribosomes.</text>
</comment>
<comment type="similarity">
    <text evidence="5 7 9">Belongs to the PTH family.</text>
</comment>
<keyword evidence="7" id="KW-0963">Cytoplasm</keyword>
<comment type="subunit">
    <text evidence="7">Monomer.</text>
</comment>
<dbReference type="CDD" id="cd00462">
    <property type="entry name" value="PTH"/>
    <property type="match status" value="1"/>
</dbReference>